<feature type="chain" id="PRO_5009821256" description="TPM domain-containing protein" evidence="3">
    <location>
        <begin position="26"/>
        <end position="273"/>
    </location>
</feature>
<keyword evidence="3" id="KW-0732">Signal</keyword>
<accession>A0A174THW7</accession>
<feature type="domain" description="TPM" evidence="4">
    <location>
        <begin position="32"/>
        <end position="151"/>
    </location>
</feature>
<proteinExistence type="predicted"/>
<dbReference type="Proteomes" id="UP000092714">
    <property type="component" value="Unassembled WGS sequence"/>
</dbReference>
<keyword evidence="6" id="KW-1185">Reference proteome</keyword>
<dbReference type="EMBL" id="MAPZ01000010">
    <property type="protein sequence ID" value="OBY11840.1"/>
    <property type="molecule type" value="Genomic_DNA"/>
</dbReference>
<dbReference type="Pfam" id="PF04536">
    <property type="entry name" value="TPM_phosphatase"/>
    <property type="match status" value="1"/>
</dbReference>
<dbReference type="InterPro" id="IPR007621">
    <property type="entry name" value="TPM_dom"/>
</dbReference>
<evidence type="ECO:0000313" key="6">
    <source>
        <dbReference type="Proteomes" id="UP000092714"/>
    </source>
</evidence>
<evidence type="ECO:0000256" key="1">
    <source>
        <dbReference type="SAM" id="MobiDB-lite"/>
    </source>
</evidence>
<feature type="signal peptide" evidence="3">
    <location>
        <begin position="1"/>
        <end position="25"/>
    </location>
</feature>
<feature type="compositionally biased region" description="Low complexity" evidence="1">
    <location>
        <begin position="252"/>
        <end position="264"/>
    </location>
</feature>
<gene>
    <name evidence="5" type="ORF">CP373A1_02640</name>
</gene>
<evidence type="ECO:0000259" key="4">
    <source>
        <dbReference type="Pfam" id="PF04536"/>
    </source>
</evidence>
<keyword evidence="2" id="KW-1133">Transmembrane helix</keyword>
<comment type="caution">
    <text evidence="5">The sequence shown here is derived from an EMBL/GenBank/DDBJ whole genome shotgun (WGS) entry which is preliminary data.</text>
</comment>
<dbReference type="eggNOG" id="COG1512">
    <property type="taxonomic scope" value="Bacteria"/>
</dbReference>
<dbReference type="Gene3D" id="3.10.310.50">
    <property type="match status" value="1"/>
</dbReference>
<evidence type="ECO:0000313" key="5">
    <source>
        <dbReference type="EMBL" id="OBY11840.1"/>
    </source>
</evidence>
<organism evidence="5 6">
    <name type="scientific">Clostridium paraputrificum</name>
    <dbReference type="NCBI Taxonomy" id="29363"/>
    <lineage>
        <taxon>Bacteria</taxon>
        <taxon>Bacillati</taxon>
        <taxon>Bacillota</taxon>
        <taxon>Clostridia</taxon>
        <taxon>Eubacteriales</taxon>
        <taxon>Clostridiaceae</taxon>
        <taxon>Clostridium</taxon>
    </lineage>
</organism>
<evidence type="ECO:0000256" key="2">
    <source>
        <dbReference type="SAM" id="Phobius"/>
    </source>
</evidence>
<keyword evidence="2" id="KW-0472">Membrane</keyword>
<reference evidence="5 6" key="1">
    <citation type="submission" date="2016-06" db="EMBL/GenBank/DDBJ databases">
        <authorList>
            <person name="Kjaerup R.B."/>
            <person name="Dalgaard T.S."/>
            <person name="Juul-Madsen H.R."/>
        </authorList>
    </citation>
    <scope>NUCLEOTIDE SEQUENCE [LARGE SCALE GENOMIC DNA]</scope>
    <source>
        <strain evidence="5 6">373-A1</strain>
    </source>
</reference>
<protein>
    <recommendedName>
        <fullName evidence="4">TPM domain-containing protein</fullName>
    </recommendedName>
</protein>
<dbReference type="AlphaFoldDB" id="A0A174THW7"/>
<sequence>MSRKFKSLICLFIFLITLSPINVKATETKNIKDYLNYLSEPEVQQLQGSIDEIANKYNLDTVIVITDNTEGKTSMEYADDFYDYNNYGFDSEKSGVLLLVNMDAREIWISTTGKAINIFSDTRIDTMINDITPYLSDGDYEGASSKFLESIDYYGTKGVVTDDEDLSIEENSTPPSFSSRLKEKIISPATYAIALIISLLVTLVVTLKSKRNVTVNNRTYEDKGSFSLTNKQDIFVGENTTRRKIQKQSNNSSHSTTHTSSSGSTHGGGGGSF</sequence>
<name>A0A174THW7_9CLOT</name>
<keyword evidence="2" id="KW-0812">Transmembrane</keyword>
<evidence type="ECO:0000256" key="3">
    <source>
        <dbReference type="SAM" id="SignalP"/>
    </source>
</evidence>
<feature type="transmembrane region" description="Helical" evidence="2">
    <location>
        <begin position="185"/>
        <end position="207"/>
    </location>
</feature>
<feature type="region of interest" description="Disordered" evidence="1">
    <location>
        <begin position="239"/>
        <end position="273"/>
    </location>
</feature>
<dbReference type="RefSeq" id="WP_055183862.1">
    <property type="nucleotide sequence ID" value="NZ_CABJAZ010000002.1"/>
</dbReference>